<evidence type="ECO:0000313" key="4">
    <source>
        <dbReference type="Proteomes" id="UP000284375"/>
    </source>
</evidence>
<dbReference type="InterPro" id="IPR002347">
    <property type="entry name" value="SDR_fam"/>
</dbReference>
<dbReference type="PANTHER" id="PTHR43647">
    <property type="entry name" value="DEHYDROGENASE"/>
    <property type="match status" value="1"/>
</dbReference>
<dbReference type="AlphaFoldDB" id="A0A423VAC3"/>
<dbReference type="GO" id="GO:0005811">
    <property type="term" value="C:lipid droplet"/>
    <property type="evidence" value="ECO:0007669"/>
    <property type="project" value="TreeGrafter"/>
</dbReference>
<name>A0A423VAC3_CYTCH</name>
<dbReference type="EMBL" id="LJZO01000074">
    <property type="protein sequence ID" value="ROV87882.1"/>
    <property type="molecule type" value="Genomic_DNA"/>
</dbReference>
<comment type="pathway">
    <text evidence="1">Steroid biosynthesis; zymosterol biosynthesis; zymosterol from lanosterol: step 5/6.</text>
</comment>
<evidence type="ECO:0000256" key="2">
    <source>
        <dbReference type="ARBA" id="ARBA00023621"/>
    </source>
</evidence>
<accession>A0A423VAC3</accession>
<dbReference type="GO" id="GO:0000253">
    <property type="term" value="F:3-beta-hydroxysteroid 3-dehydrogenase (NADP+) activity"/>
    <property type="evidence" value="ECO:0007669"/>
    <property type="project" value="UniProtKB-EC"/>
</dbReference>
<keyword evidence="4" id="KW-1185">Reference proteome</keyword>
<proteinExistence type="predicted"/>
<reference evidence="3 4" key="1">
    <citation type="submission" date="2015-09" db="EMBL/GenBank/DDBJ databases">
        <title>Host preference determinants of Valsa canker pathogens revealed by comparative genomics.</title>
        <authorList>
            <person name="Yin Z."/>
            <person name="Huang L."/>
        </authorList>
    </citation>
    <scope>NUCLEOTIDE SEQUENCE [LARGE SCALE GENOMIC DNA]</scope>
    <source>
        <strain evidence="3 4">YSFL</strain>
    </source>
</reference>
<dbReference type="EC" id="1.1.1.270" evidence="2"/>
<protein>
    <recommendedName>
        <fullName evidence="2">3beta-hydroxysteroid 3-dehydrogenase</fullName>
        <ecNumber evidence="2">1.1.1.270</ecNumber>
    </recommendedName>
</protein>
<dbReference type="InterPro" id="IPR036291">
    <property type="entry name" value="NAD(P)-bd_dom_sf"/>
</dbReference>
<organism evidence="3 4">
    <name type="scientific">Cytospora chrysosperma</name>
    <name type="common">Cytospora canker fungus</name>
    <name type="synonym">Sphaeria chrysosperma</name>
    <dbReference type="NCBI Taxonomy" id="252740"/>
    <lineage>
        <taxon>Eukaryota</taxon>
        <taxon>Fungi</taxon>
        <taxon>Dikarya</taxon>
        <taxon>Ascomycota</taxon>
        <taxon>Pezizomycotina</taxon>
        <taxon>Sordariomycetes</taxon>
        <taxon>Sordariomycetidae</taxon>
        <taxon>Diaporthales</taxon>
        <taxon>Cytosporaceae</taxon>
        <taxon>Cytospora</taxon>
    </lineage>
</organism>
<evidence type="ECO:0000313" key="3">
    <source>
        <dbReference type="EMBL" id="ROV87882.1"/>
    </source>
</evidence>
<evidence type="ECO:0000256" key="1">
    <source>
        <dbReference type="ARBA" id="ARBA00023589"/>
    </source>
</evidence>
<sequence length="350" mass="38867">MGQSKSSKGTILVTGTNGTLGSEIVSQILSTPELAAYHGIYTVRNAEKAPVLDLALQSGKYSQTHSNNVISLDLADLSNVRAVAGKINQQVAHGETPPIRALILNAGYLEFTTQAWTADGFDMAFACNYLGHWLLTLLLLQSMDRDTGRIIILGSESHDPHNPKSKAAFNHEKWMNFIHDVHGSEPIAKGTWSTSKEDPSFHSGFRRYGASKFCQALMIPELQRRLDTDPALHKLCILGVDPGSMPGNLTRRGPWIIRVFVFKLIMPWLAPLMAWLQPNGPLSTVKMGAADIIAATLERGESPKGMYFYRSELSEMTPETNDEKKRERLWVDTVRYTQMKAGDSILVNWQ</sequence>
<dbReference type="Pfam" id="PF00106">
    <property type="entry name" value="adh_short"/>
    <property type="match status" value="1"/>
</dbReference>
<gene>
    <name evidence="3" type="ORF">VSDG_09531</name>
</gene>
<dbReference type="Proteomes" id="UP000284375">
    <property type="component" value="Unassembled WGS sequence"/>
</dbReference>
<dbReference type="SUPFAM" id="SSF51735">
    <property type="entry name" value="NAD(P)-binding Rossmann-fold domains"/>
    <property type="match status" value="1"/>
</dbReference>
<dbReference type="PANTHER" id="PTHR43647:SF4">
    <property type="entry name" value="KETOREDUCTASE (KR) DOMAIN-CONTAINING PROTEIN"/>
    <property type="match status" value="1"/>
</dbReference>
<comment type="caution">
    <text evidence="3">The sequence shown here is derived from an EMBL/GenBank/DDBJ whole genome shotgun (WGS) entry which is preliminary data.</text>
</comment>
<dbReference type="GO" id="GO:0005789">
    <property type="term" value="C:endoplasmic reticulum membrane"/>
    <property type="evidence" value="ECO:0007669"/>
    <property type="project" value="TreeGrafter"/>
</dbReference>
<dbReference type="OrthoDB" id="191139at2759"/>
<dbReference type="GO" id="GO:0005741">
    <property type="term" value="C:mitochondrial outer membrane"/>
    <property type="evidence" value="ECO:0007669"/>
    <property type="project" value="TreeGrafter"/>
</dbReference>
<dbReference type="Gene3D" id="3.40.50.720">
    <property type="entry name" value="NAD(P)-binding Rossmann-like Domain"/>
    <property type="match status" value="1"/>
</dbReference>
<dbReference type="InterPro" id="IPR051593">
    <property type="entry name" value="Ergosterol_Biosynth_ERG27"/>
</dbReference>
<dbReference type="STRING" id="252740.A0A423VAC3"/>